<dbReference type="AlphaFoldDB" id="A0A0C1GPW4"/>
<dbReference type="EMBL" id="JUFZ01000055">
    <property type="protein sequence ID" value="KIC07421.1"/>
    <property type="molecule type" value="Genomic_DNA"/>
</dbReference>
<name>A0A0C1GPW4_9NEIS</name>
<organism evidence="1 2">
    <name type="scientific">Morococcus cerebrosus</name>
    <dbReference type="NCBI Taxonomy" id="1056807"/>
    <lineage>
        <taxon>Bacteria</taxon>
        <taxon>Pseudomonadati</taxon>
        <taxon>Pseudomonadota</taxon>
        <taxon>Betaproteobacteria</taxon>
        <taxon>Neisseriales</taxon>
        <taxon>Neisseriaceae</taxon>
        <taxon>Morococcus</taxon>
    </lineage>
</organism>
<reference evidence="1 2" key="1">
    <citation type="submission" date="2014-12" db="EMBL/GenBank/DDBJ databases">
        <title>Genome sequence of Morococcus cerebrosus.</title>
        <authorList>
            <person name="Shin S.-K."/>
            <person name="Yi H."/>
        </authorList>
    </citation>
    <scope>NUCLEOTIDE SEQUENCE [LARGE SCALE GENOMIC DNA]</scope>
    <source>
        <strain evidence="1 2">CIP 81.93</strain>
    </source>
</reference>
<evidence type="ECO:0000313" key="1">
    <source>
        <dbReference type="EMBL" id="KIC07421.1"/>
    </source>
</evidence>
<protein>
    <submittedName>
        <fullName evidence="1">Uncharacterized protein</fullName>
    </submittedName>
</protein>
<sequence length="40" mass="4502">MPSKQEYGLSDGSWGFSDDLGFIFYAINAGFIQLNWKSNP</sequence>
<evidence type="ECO:0000313" key="2">
    <source>
        <dbReference type="Proteomes" id="UP000031390"/>
    </source>
</evidence>
<dbReference type="Proteomes" id="UP000031390">
    <property type="component" value="Unassembled WGS sequence"/>
</dbReference>
<gene>
    <name evidence="1" type="ORF">MCC93_14000</name>
</gene>
<proteinExistence type="predicted"/>
<comment type="caution">
    <text evidence="1">The sequence shown here is derived from an EMBL/GenBank/DDBJ whole genome shotgun (WGS) entry which is preliminary data.</text>
</comment>
<accession>A0A0C1GPW4</accession>